<dbReference type="AlphaFoldDB" id="A0A9W6YI85"/>
<evidence type="ECO:0000313" key="2">
    <source>
        <dbReference type="Proteomes" id="UP001165083"/>
    </source>
</evidence>
<sequence length="94" mass="10561">MLVAWPEAKGLPSLTMITIISLNRMLEAQGSLVVGSAIVWQMNTERVVSSYFRTTRCSKTYEAKPSSEQVKPNQLLLVSAVVWISCKLLQEQYL</sequence>
<comment type="caution">
    <text evidence="1">The sequence shown here is derived from an EMBL/GenBank/DDBJ whole genome shotgun (WGS) entry which is preliminary data.</text>
</comment>
<evidence type="ECO:0000313" key="1">
    <source>
        <dbReference type="EMBL" id="GMF65296.1"/>
    </source>
</evidence>
<reference evidence="1" key="1">
    <citation type="submission" date="2023-04" db="EMBL/GenBank/DDBJ databases">
        <title>Phytophthora lilii NBRC 32176.</title>
        <authorList>
            <person name="Ichikawa N."/>
            <person name="Sato H."/>
            <person name="Tonouchi N."/>
        </authorList>
    </citation>
    <scope>NUCLEOTIDE SEQUENCE</scope>
    <source>
        <strain evidence="1">NBRC 32176</strain>
    </source>
</reference>
<protein>
    <submittedName>
        <fullName evidence="1">Unnamed protein product</fullName>
    </submittedName>
</protein>
<name>A0A9W6YI85_9STRA</name>
<dbReference type="Proteomes" id="UP001165083">
    <property type="component" value="Unassembled WGS sequence"/>
</dbReference>
<dbReference type="EMBL" id="BSXW01012459">
    <property type="protein sequence ID" value="GMF65296.1"/>
    <property type="molecule type" value="Genomic_DNA"/>
</dbReference>
<keyword evidence="2" id="KW-1185">Reference proteome</keyword>
<organism evidence="1 2">
    <name type="scientific">Phytophthora lilii</name>
    <dbReference type="NCBI Taxonomy" id="2077276"/>
    <lineage>
        <taxon>Eukaryota</taxon>
        <taxon>Sar</taxon>
        <taxon>Stramenopiles</taxon>
        <taxon>Oomycota</taxon>
        <taxon>Peronosporomycetes</taxon>
        <taxon>Peronosporales</taxon>
        <taxon>Peronosporaceae</taxon>
        <taxon>Phytophthora</taxon>
    </lineage>
</organism>
<accession>A0A9W6YI85</accession>
<proteinExistence type="predicted"/>
<gene>
    <name evidence="1" type="ORF">Plil01_001798300</name>
</gene>